<protein>
    <submittedName>
        <fullName evidence="1">Uncharacterized protein</fullName>
    </submittedName>
</protein>
<organism evidence="1 2">
    <name type="scientific">Leptotrombidium deliense</name>
    <dbReference type="NCBI Taxonomy" id="299467"/>
    <lineage>
        <taxon>Eukaryota</taxon>
        <taxon>Metazoa</taxon>
        <taxon>Ecdysozoa</taxon>
        <taxon>Arthropoda</taxon>
        <taxon>Chelicerata</taxon>
        <taxon>Arachnida</taxon>
        <taxon>Acari</taxon>
        <taxon>Acariformes</taxon>
        <taxon>Trombidiformes</taxon>
        <taxon>Prostigmata</taxon>
        <taxon>Anystina</taxon>
        <taxon>Parasitengona</taxon>
        <taxon>Trombiculoidea</taxon>
        <taxon>Trombiculidae</taxon>
        <taxon>Leptotrombidium</taxon>
    </lineage>
</organism>
<evidence type="ECO:0000313" key="1">
    <source>
        <dbReference type="EMBL" id="RWS20700.1"/>
    </source>
</evidence>
<gene>
    <name evidence="1" type="ORF">B4U80_09156</name>
</gene>
<accession>A0A443RZK7</accession>
<dbReference type="Proteomes" id="UP000288716">
    <property type="component" value="Unassembled WGS sequence"/>
</dbReference>
<reference evidence="1 2" key="1">
    <citation type="journal article" date="2018" name="Gigascience">
        <title>Genomes of trombidid mites reveal novel predicted allergens and laterally-transferred genes associated with secondary metabolism.</title>
        <authorList>
            <person name="Dong X."/>
            <person name="Chaisiri K."/>
            <person name="Xia D."/>
            <person name="Armstrong S.D."/>
            <person name="Fang Y."/>
            <person name="Donnelly M.J."/>
            <person name="Kadowaki T."/>
            <person name="McGarry J.W."/>
            <person name="Darby A.C."/>
            <person name="Makepeace B.L."/>
        </authorList>
    </citation>
    <scope>NUCLEOTIDE SEQUENCE [LARGE SCALE GENOMIC DNA]</scope>
    <source>
        <strain evidence="1">UoL-UT</strain>
    </source>
</reference>
<comment type="caution">
    <text evidence="1">The sequence shown here is derived from an EMBL/GenBank/DDBJ whole genome shotgun (WGS) entry which is preliminary data.</text>
</comment>
<dbReference type="AlphaFoldDB" id="A0A443RZK7"/>
<dbReference type="EMBL" id="NCKV01015989">
    <property type="protein sequence ID" value="RWS20700.1"/>
    <property type="molecule type" value="Genomic_DNA"/>
</dbReference>
<evidence type="ECO:0000313" key="2">
    <source>
        <dbReference type="Proteomes" id="UP000288716"/>
    </source>
</evidence>
<sequence length="33" mass="3671">MIIENTCGVENKATRTFGGTKVAPNKYPWLALF</sequence>
<proteinExistence type="predicted"/>
<name>A0A443RZK7_9ACAR</name>
<keyword evidence="2" id="KW-1185">Reference proteome</keyword>
<dbReference type="VEuPathDB" id="VectorBase:LDEU011340"/>